<evidence type="ECO:0000313" key="1">
    <source>
        <dbReference type="EMBL" id="KAH7971882.1"/>
    </source>
</evidence>
<evidence type="ECO:0000313" key="2">
    <source>
        <dbReference type="Proteomes" id="UP000821837"/>
    </source>
</evidence>
<protein>
    <recommendedName>
        <fullName evidence="3">F-box domain-containing protein</fullName>
    </recommendedName>
</protein>
<gene>
    <name evidence="1" type="ORF">HPB52_003647</name>
</gene>
<dbReference type="Proteomes" id="UP000821837">
    <property type="component" value="Chromosome 11"/>
</dbReference>
<keyword evidence="2" id="KW-1185">Reference proteome</keyword>
<reference evidence="1" key="1">
    <citation type="journal article" date="2020" name="Cell">
        <title>Large-Scale Comparative Analyses of Tick Genomes Elucidate Their Genetic Diversity and Vector Capacities.</title>
        <authorList>
            <consortium name="Tick Genome and Microbiome Consortium (TIGMIC)"/>
            <person name="Jia N."/>
            <person name="Wang J."/>
            <person name="Shi W."/>
            <person name="Du L."/>
            <person name="Sun Y."/>
            <person name="Zhan W."/>
            <person name="Jiang J.F."/>
            <person name="Wang Q."/>
            <person name="Zhang B."/>
            <person name="Ji P."/>
            <person name="Bell-Sakyi L."/>
            <person name="Cui X.M."/>
            <person name="Yuan T.T."/>
            <person name="Jiang B.G."/>
            <person name="Yang W.F."/>
            <person name="Lam T.T."/>
            <person name="Chang Q.C."/>
            <person name="Ding S.J."/>
            <person name="Wang X.J."/>
            <person name="Zhu J.G."/>
            <person name="Ruan X.D."/>
            <person name="Zhao L."/>
            <person name="Wei J.T."/>
            <person name="Ye R.Z."/>
            <person name="Que T.C."/>
            <person name="Du C.H."/>
            <person name="Zhou Y.H."/>
            <person name="Cheng J.X."/>
            <person name="Dai P.F."/>
            <person name="Guo W.B."/>
            <person name="Han X.H."/>
            <person name="Huang E.J."/>
            <person name="Li L.F."/>
            <person name="Wei W."/>
            <person name="Gao Y.C."/>
            <person name="Liu J.Z."/>
            <person name="Shao H.Z."/>
            <person name="Wang X."/>
            <person name="Wang C.C."/>
            <person name="Yang T.C."/>
            <person name="Huo Q.B."/>
            <person name="Li W."/>
            <person name="Chen H.Y."/>
            <person name="Chen S.E."/>
            <person name="Zhou L.G."/>
            <person name="Ni X.B."/>
            <person name="Tian J.H."/>
            <person name="Sheng Y."/>
            <person name="Liu T."/>
            <person name="Pan Y.S."/>
            <person name="Xia L.Y."/>
            <person name="Li J."/>
            <person name="Zhao F."/>
            <person name="Cao W.C."/>
        </authorList>
    </citation>
    <scope>NUCLEOTIDE SEQUENCE</scope>
    <source>
        <strain evidence="1">Rsan-2018</strain>
    </source>
</reference>
<dbReference type="AlphaFoldDB" id="A0A9D4T392"/>
<sequence length="203" mass="22399">MSPSAEASQPTCARASPMGLLPPEVWTVVFGHLDIEPLLNMVEAVPELKCFALTPTILQRVTVAQETDEPKIKEYQQVTRQELDISSQDRDVPLTAYVHELRFTNCLALSSDAILGCAALCANLRELCCVNCVVEPGELFVLLSTRLTRVTNLEWSIHDEASYKSRLNANVTLQITGFSESEGPRIETMYVEVAATEKTASIL</sequence>
<evidence type="ECO:0008006" key="3">
    <source>
        <dbReference type="Google" id="ProtNLM"/>
    </source>
</evidence>
<comment type="caution">
    <text evidence="1">The sequence shown here is derived from an EMBL/GenBank/DDBJ whole genome shotgun (WGS) entry which is preliminary data.</text>
</comment>
<proteinExistence type="predicted"/>
<reference evidence="1" key="2">
    <citation type="submission" date="2021-09" db="EMBL/GenBank/DDBJ databases">
        <authorList>
            <person name="Jia N."/>
            <person name="Wang J."/>
            <person name="Shi W."/>
            <person name="Du L."/>
            <person name="Sun Y."/>
            <person name="Zhan W."/>
            <person name="Jiang J."/>
            <person name="Wang Q."/>
            <person name="Zhang B."/>
            <person name="Ji P."/>
            <person name="Sakyi L.B."/>
            <person name="Cui X."/>
            <person name="Yuan T."/>
            <person name="Jiang B."/>
            <person name="Yang W."/>
            <person name="Lam T.T.-Y."/>
            <person name="Chang Q."/>
            <person name="Ding S."/>
            <person name="Wang X."/>
            <person name="Zhu J."/>
            <person name="Ruan X."/>
            <person name="Zhao L."/>
            <person name="Wei J."/>
            <person name="Que T."/>
            <person name="Du C."/>
            <person name="Cheng J."/>
            <person name="Dai P."/>
            <person name="Han X."/>
            <person name="Huang E."/>
            <person name="Gao Y."/>
            <person name="Liu J."/>
            <person name="Shao H."/>
            <person name="Ye R."/>
            <person name="Li L."/>
            <person name="Wei W."/>
            <person name="Wang X."/>
            <person name="Wang C."/>
            <person name="Huo Q."/>
            <person name="Li W."/>
            <person name="Guo W."/>
            <person name="Chen H."/>
            <person name="Chen S."/>
            <person name="Zhou L."/>
            <person name="Zhou L."/>
            <person name="Ni X."/>
            <person name="Tian J."/>
            <person name="Zhou Y."/>
            <person name="Sheng Y."/>
            <person name="Liu T."/>
            <person name="Pan Y."/>
            <person name="Xia L."/>
            <person name="Li J."/>
            <person name="Zhao F."/>
            <person name="Cao W."/>
        </authorList>
    </citation>
    <scope>NUCLEOTIDE SEQUENCE</scope>
    <source>
        <strain evidence="1">Rsan-2018</strain>
        <tissue evidence="1">Larvae</tissue>
    </source>
</reference>
<dbReference type="EMBL" id="JABSTV010001247">
    <property type="protein sequence ID" value="KAH7971882.1"/>
    <property type="molecule type" value="Genomic_DNA"/>
</dbReference>
<name>A0A9D4T392_RHISA</name>
<organism evidence="1 2">
    <name type="scientific">Rhipicephalus sanguineus</name>
    <name type="common">Brown dog tick</name>
    <name type="synonym">Ixodes sanguineus</name>
    <dbReference type="NCBI Taxonomy" id="34632"/>
    <lineage>
        <taxon>Eukaryota</taxon>
        <taxon>Metazoa</taxon>
        <taxon>Ecdysozoa</taxon>
        <taxon>Arthropoda</taxon>
        <taxon>Chelicerata</taxon>
        <taxon>Arachnida</taxon>
        <taxon>Acari</taxon>
        <taxon>Parasitiformes</taxon>
        <taxon>Ixodida</taxon>
        <taxon>Ixodoidea</taxon>
        <taxon>Ixodidae</taxon>
        <taxon>Rhipicephalinae</taxon>
        <taxon>Rhipicephalus</taxon>
        <taxon>Rhipicephalus</taxon>
    </lineage>
</organism>
<accession>A0A9D4T392</accession>